<organism evidence="2 3">
    <name type="scientific">Phormidesmis priestleyi Ana</name>
    <dbReference type="NCBI Taxonomy" id="1666911"/>
    <lineage>
        <taxon>Bacteria</taxon>
        <taxon>Bacillati</taxon>
        <taxon>Cyanobacteriota</taxon>
        <taxon>Cyanophyceae</taxon>
        <taxon>Leptolyngbyales</taxon>
        <taxon>Leptolyngbyaceae</taxon>
        <taxon>Phormidesmis</taxon>
    </lineage>
</organism>
<evidence type="ECO:0000313" key="2">
    <source>
        <dbReference type="EMBL" id="KPQ32818.1"/>
    </source>
</evidence>
<protein>
    <submittedName>
        <fullName evidence="2">Uncharacterized protein</fullName>
    </submittedName>
</protein>
<feature type="compositionally biased region" description="Basic and acidic residues" evidence="1">
    <location>
        <begin position="11"/>
        <end position="20"/>
    </location>
</feature>
<dbReference type="AlphaFoldDB" id="A0A0N8KM58"/>
<dbReference type="PATRIC" id="fig|1666911.3.peg.3378"/>
<accession>A0A0N8KM58</accession>
<name>A0A0N8KM58_9CYAN</name>
<dbReference type="STRING" id="1666911.HLUCCA11_20485"/>
<evidence type="ECO:0000313" key="3">
    <source>
        <dbReference type="Proteomes" id="UP000050465"/>
    </source>
</evidence>
<proteinExistence type="predicted"/>
<reference evidence="2 3" key="1">
    <citation type="submission" date="2015-09" db="EMBL/GenBank/DDBJ databases">
        <title>Identification and resolution of microdiversity through metagenomic sequencing of parallel consortia.</title>
        <authorList>
            <person name="Nelson W.C."/>
            <person name="Romine M.F."/>
            <person name="Lindemann S.R."/>
        </authorList>
    </citation>
    <scope>NUCLEOTIDE SEQUENCE [LARGE SCALE GENOMIC DNA]</scope>
    <source>
        <strain evidence="2">Ana</strain>
    </source>
</reference>
<sequence>MTSKSPPKQPKKVEALKHDEATRKNISMAEYQSVMAEEKEKNPVQVAYERKLLESVELGEWQSVVNLPEEIAKYQQYAQSQINALEPVSIELPINDLQTLRTIAQQADTSVALLMASILHQYVASQSSPQS</sequence>
<evidence type="ECO:0000256" key="1">
    <source>
        <dbReference type="SAM" id="MobiDB-lite"/>
    </source>
</evidence>
<dbReference type="EMBL" id="LJZR01000045">
    <property type="protein sequence ID" value="KPQ32818.1"/>
    <property type="molecule type" value="Genomic_DNA"/>
</dbReference>
<feature type="region of interest" description="Disordered" evidence="1">
    <location>
        <begin position="1"/>
        <end position="20"/>
    </location>
</feature>
<gene>
    <name evidence="2" type="ORF">HLUCCA11_20485</name>
</gene>
<dbReference type="Proteomes" id="UP000050465">
    <property type="component" value="Unassembled WGS sequence"/>
</dbReference>
<comment type="caution">
    <text evidence="2">The sequence shown here is derived from an EMBL/GenBank/DDBJ whole genome shotgun (WGS) entry which is preliminary data.</text>
</comment>